<name>A0A368Y3R0_9BACI</name>
<reference evidence="2 3" key="1">
    <citation type="submission" date="2018-07" db="EMBL/GenBank/DDBJ databases">
        <title>Genomic Encyclopedia of Type Strains, Phase IV (KMG-IV): sequencing the most valuable type-strain genomes for metagenomic binning, comparative biology and taxonomic classification.</title>
        <authorList>
            <person name="Goeker M."/>
        </authorList>
    </citation>
    <scope>NUCLEOTIDE SEQUENCE [LARGE SCALE GENOMIC DNA]</scope>
    <source>
        <strain evidence="2 3">DSM 27696</strain>
    </source>
</reference>
<dbReference type="CDD" id="cd04692">
    <property type="entry name" value="NUDIX_Hydrolase"/>
    <property type="match status" value="1"/>
</dbReference>
<feature type="domain" description="Nudix hydrolase" evidence="1">
    <location>
        <begin position="28"/>
        <end position="163"/>
    </location>
</feature>
<dbReference type="Pfam" id="PF00293">
    <property type="entry name" value="NUDIX"/>
    <property type="match status" value="1"/>
</dbReference>
<dbReference type="InterPro" id="IPR000086">
    <property type="entry name" value="NUDIX_hydrolase_dom"/>
</dbReference>
<protein>
    <submittedName>
        <fullName evidence="2">Isopentenyldiphosphate isomerase</fullName>
    </submittedName>
</protein>
<dbReference type="RefSeq" id="WP_114352033.1">
    <property type="nucleotide sequence ID" value="NZ_QPJJ01000003.1"/>
</dbReference>
<dbReference type="PROSITE" id="PS51462">
    <property type="entry name" value="NUDIX"/>
    <property type="match status" value="1"/>
</dbReference>
<dbReference type="Proteomes" id="UP000252585">
    <property type="component" value="Unassembled WGS sequence"/>
</dbReference>
<dbReference type="EMBL" id="QPJJ01000003">
    <property type="protein sequence ID" value="RCW74930.1"/>
    <property type="molecule type" value="Genomic_DNA"/>
</dbReference>
<accession>A0A368Y3R0</accession>
<dbReference type="AlphaFoldDB" id="A0A368Y3R0"/>
<evidence type="ECO:0000313" key="2">
    <source>
        <dbReference type="EMBL" id="RCW74930.1"/>
    </source>
</evidence>
<dbReference type="GO" id="GO:0016853">
    <property type="term" value="F:isomerase activity"/>
    <property type="evidence" value="ECO:0007669"/>
    <property type="project" value="UniProtKB-KW"/>
</dbReference>
<dbReference type="Gene3D" id="3.90.79.10">
    <property type="entry name" value="Nucleoside Triphosphate Pyrophosphohydrolase"/>
    <property type="match status" value="1"/>
</dbReference>
<evidence type="ECO:0000313" key="3">
    <source>
        <dbReference type="Proteomes" id="UP000252585"/>
    </source>
</evidence>
<proteinExistence type="predicted"/>
<sequence length="204" mass="23440">MSEQLKIFDETGNEIGVADRDEVHKHGYWHETFQCWMIDSFQSIYFQKRSATKKDFPNLFDITAAGHLTSIETIADGVREIEEELGIKVTNEELVSLGVIDDSIITKEIIDHEFANVFLYVLKKEDKFTLQHEEVAGMVKADIQDFYELCTQKKDSIRVDGYDLDESGKRVEYSQTISLQDFVPHSKNYFETIAGAILKISEGR</sequence>
<evidence type="ECO:0000259" key="1">
    <source>
        <dbReference type="PROSITE" id="PS51462"/>
    </source>
</evidence>
<comment type="caution">
    <text evidence="2">The sequence shown here is derived from an EMBL/GenBank/DDBJ whole genome shotgun (WGS) entry which is preliminary data.</text>
</comment>
<dbReference type="SUPFAM" id="SSF55811">
    <property type="entry name" value="Nudix"/>
    <property type="match status" value="1"/>
</dbReference>
<keyword evidence="2" id="KW-0413">Isomerase</keyword>
<keyword evidence="3" id="KW-1185">Reference proteome</keyword>
<dbReference type="OrthoDB" id="9780586at2"/>
<gene>
    <name evidence="2" type="ORF">DFR57_103227</name>
</gene>
<organism evidence="2 3">
    <name type="scientific">Saliterribacillus persicus</name>
    <dbReference type="NCBI Taxonomy" id="930114"/>
    <lineage>
        <taxon>Bacteria</taxon>
        <taxon>Bacillati</taxon>
        <taxon>Bacillota</taxon>
        <taxon>Bacilli</taxon>
        <taxon>Bacillales</taxon>
        <taxon>Bacillaceae</taxon>
        <taxon>Saliterribacillus</taxon>
    </lineage>
</organism>
<dbReference type="InterPro" id="IPR015797">
    <property type="entry name" value="NUDIX_hydrolase-like_dom_sf"/>
</dbReference>
<dbReference type="PANTHER" id="PTHR10885">
    <property type="entry name" value="ISOPENTENYL-DIPHOSPHATE DELTA-ISOMERASE"/>
    <property type="match status" value="1"/>
</dbReference>
<dbReference type="PANTHER" id="PTHR10885:SF0">
    <property type="entry name" value="ISOPENTENYL-DIPHOSPHATE DELTA-ISOMERASE"/>
    <property type="match status" value="1"/>
</dbReference>